<gene>
    <name evidence="2" type="ORF">QR680_012248</name>
</gene>
<name>A0AA39M075_9BILA</name>
<evidence type="ECO:0000256" key="1">
    <source>
        <dbReference type="SAM" id="MobiDB-lite"/>
    </source>
</evidence>
<comment type="caution">
    <text evidence="2">The sequence shown here is derived from an EMBL/GenBank/DDBJ whole genome shotgun (WGS) entry which is preliminary data.</text>
</comment>
<sequence length="238" mass="27385">MGQEISLNNVRLDNERFEEFRRSLSPDQRILLKACFVPPPALPCPEGSPPYLEQSAPPPPVEPRKRPSIGTLDAPIPAKRTFKGVSDTPVVYESRSPSIRDDYVESVRTKLMKAKQDLDYVSKRREKDFAEARASVDKQVNGPSGIIIKCMFCYGNHFTNSCYIYDTYGKRRDQCIQMGLCPTCIFRKHDGSCRLSHECRTCRKDGHASAMCTWYVDLREKVMKLENELRELEDEKRR</sequence>
<dbReference type="AlphaFoldDB" id="A0AA39M075"/>
<dbReference type="Proteomes" id="UP001175271">
    <property type="component" value="Unassembled WGS sequence"/>
</dbReference>
<protein>
    <submittedName>
        <fullName evidence="2">Uncharacterized protein</fullName>
    </submittedName>
</protein>
<evidence type="ECO:0000313" key="3">
    <source>
        <dbReference type="Proteomes" id="UP001175271"/>
    </source>
</evidence>
<feature type="region of interest" description="Disordered" evidence="1">
    <location>
        <begin position="46"/>
        <end position="73"/>
    </location>
</feature>
<accession>A0AA39M075</accession>
<organism evidence="2 3">
    <name type="scientific">Steinernema hermaphroditum</name>
    <dbReference type="NCBI Taxonomy" id="289476"/>
    <lineage>
        <taxon>Eukaryota</taxon>
        <taxon>Metazoa</taxon>
        <taxon>Ecdysozoa</taxon>
        <taxon>Nematoda</taxon>
        <taxon>Chromadorea</taxon>
        <taxon>Rhabditida</taxon>
        <taxon>Tylenchina</taxon>
        <taxon>Panagrolaimomorpha</taxon>
        <taxon>Strongyloidoidea</taxon>
        <taxon>Steinernematidae</taxon>
        <taxon>Steinernema</taxon>
    </lineage>
</organism>
<evidence type="ECO:0000313" key="2">
    <source>
        <dbReference type="EMBL" id="KAK0416012.1"/>
    </source>
</evidence>
<proteinExistence type="predicted"/>
<keyword evidence="3" id="KW-1185">Reference proteome</keyword>
<reference evidence="2" key="1">
    <citation type="submission" date="2023-06" db="EMBL/GenBank/DDBJ databases">
        <title>Genomic analysis of the entomopathogenic nematode Steinernema hermaphroditum.</title>
        <authorList>
            <person name="Schwarz E.M."/>
            <person name="Heppert J.K."/>
            <person name="Baniya A."/>
            <person name="Schwartz H.T."/>
            <person name="Tan C.-H."/>
            <person name="Antoshechkin I."/>
            <person name="Sternberg P.W."/>
            <person name="Goodrich-Blair H."/>
            <person name="Dillman A.R."/>
        </authorList>
    </citation>
    <scope>NUCLEOTIDE SEQUENCE</scope>
    <source>
        <strain evidence="2">PS9179</strain>
        <tissue evidence="2">Whole animal</tissue>
    </source>
</reference>
<dbReference type="EMBL" id="JAUCMV010000002">
    <property type="protein sequence ID" value="KAK0416012.1"/>
    <property type="molecule type" value="Genomic_DNA"/>
</dbReference>